<evidence type="ECO:0008006" key="3">
    <source>
        <dbReference type="Google" id="ProtNLM"/>
    </source>
</evidence>
<evidence type="ECO:0000313" key="2">
    <source>
        <dbReference type="Proteomes" id="UP000192277"/>
    </source>
</evidence>
<organism evidence="1 2">
    <name type="scientific">Niastella koreensis</name>
    <dbReference type="NCBI Taxonomy" id="354356"/>
    <lineage>
        <taxon>Bacteria</taxon>
        <taxon>Pseudomonadati</taxon>
        <taxon>Bacteroidota</taxon>
        <taxon>Chitinophagia</taxon>
        <taxon>Chitinophagales</taxon>
        <taxon>Chitinophagaceae</taxon>
        <taxon>Niastella</taxon>
    </lineage>
</organism>
<evidence type="ECO:0000313" key="1">
    <source>
        <dbReference type="EMBL" id="OQP53212.1"/>
    </source>
</evidence>
<protein>
    <recommendedName>
        <fullName evidence="3">Transposase</fullName>
    </recommendedName>
</protein>
<keyword evidence="2" id="KW-1185">Reference proteome</keyword>
<reference evidence="1 2" key="1">
    <citation type="submission" date="2016-04" db="EMBL/GenBank/DDBJ databases">
        <authorList>
            <person name="Chen L."/>
            <person name="Zhuang W."/>
            <person name="Wang G."/>
        </authorList>
    </citation>
    <scope>NUCLEOTIDE SEQUENCE [LARGE SCALE GENOMIC DNA]</scope>
    <source>
        <strain evidence="2">GR20</strain>
    </source>
</reference>
<proteinExistence type="predicted"/>
<sequence>MKKCFPVLSTWCSTNRGAQPGKTIYKNRKITDCMNGINYVKLFSCVVMLRGVLGILKKL</sequence>
<name>A0ABX3P1Y9_9BACT</name>
<dbReference type="EMBL" id="LWBO01000003">
    <property type="protein sequence ID" value="OQP53212.1"/>
    <property type="molecule type" value="Genomic_DNA"/>
</dbReference>
<dbReference type="Proteomes" id="UP000192277">
    <property type="component" value="Unassembled WGS sequence"/>
</dbReference>
<comment type="caution">
    <text evidence="1">The sequence shown here is derived from an EMBL/GenBank/DDBJ whole genome shotgun (WGS) entry which is preliminary data.</text>
</comment>
<accession>A0ABX3P1Y9</accession>
<gene>
    <name evidence="1" type="ORF">A4D02_22735</name>
</gene>